<evidence type="ECO:0000256" key="11">
    <source>
        <dbReference type="ARBA" id="ARBA00023180"/>
    </source>
</evidence>
<keyword evidence="15" id="KW-1185">Reference proteome</keyword>
<comment type="subcellular location">
    <subcellularLocation>
        <location evidence="1">Membrane</location>
        <topology evidence="1">Single-pass type I membrane protein</topology>
    </subcellularLocation>
</comment>
<dbReference type="Pfam" id="PF02298">
    <property type="entry name" value="Cu_bind_like"/>
    <property type="match status" value="1"/>
</dbReference>
<evidence type="ECO:0000313" key="14">
    <source>
        <dbReference type="EMBL" id="KAJ8539399.1"/>
    </source>
</evidence>
<dbReference type="EMBL" id="JAJAGQ010000016">
    <property type="protein sequence ID" value="KAJ8539399.1"/>
    <property type="molecule type" value="Genomic_DNA"/>
</dbReference>
<keyword evidence="10" id="KW-1015">Disulfide bond</keyword>
<evidence type="ECO:0000256" key="10">
    <source>
        <dbReference type="ARBA" id="ARBA00023157"/>
    </source>
</evidence>
<keyword evidence="11" id="KW-0325">Glycoprotein</keyword>
<evidence type="ECO:0000256" key="1">
    <source>
        <dbReference type="ARBA" id="ARBA00004479"/>
    </source>
</evidence>
<dbReference type="SUPFAM" id="SSF49503">
    <property type="entry name" value="Cupredoxins"/>
    <property type="match status" value="1"/>
</dbReference>
<dbReference type="PROSITE" id="PS51485">
    <property type="entry name" value="PHYTOCYANIN"/>
    <property type="match status" value="1"/>
</dbReference>
<dbReference type="InterPro" id="IPR039391">
    <property type="entry name" value="Phytocyanin-like"/>
</dbReference>
<dbReference type="Proteomes" id="UP001152561">
    <property type="component" value="Unassembled WGS sequence"/>
</dbReference>
<evidence type="ECO:0000256" key="3">
    <source>
        <dbReference type="ARBA" id="ARBA00022692"/>
    </source>
</evidence>
<keyword evidence="4" id="KW-0479">Metal-binding</keyword>
<feature type="domain" description="Phytocyanin" evidence="13">
    <location>
        <begin position="23"/>
        <end position="122"/>
    </location>
</feature>
<name>A0A9Q1LMM0_9SOLA</name>
<dbReference type="GO" id="GO:0009055">
    <property type="term" value="F:electron transfer activity"/>
    <property type="evidence" value="ECO:0007669"/>
    <property type="project" value="InterPro"/>
</dbReference>
<keyword evidence="7" id="KW-1133">Transmembrane helix</keyword>
<evidence type="ECO:0000256" key="5">
    <source>
        <dbReference type="ARBA" id="ARBA00022729"/>
    </source>
</evidence>
<keyword evidence="6" id="KW-0249">Electron transport</keyword>
<dbReference type="InterPro" id="IPR003245">
    <property type="entry name" value="Phytocyanin_dom"/>
</dbReference>
<reference evidence="15" key="1">
    <citation type="journal article" date="2023" name="Proc. Natl. Acad. Sci. U.S.A.">
        <title>Genomic and structural basis for evolution of tropane alkaloid biosynthesis.</title>
        <authorList>
            <person name="Wanga Y.-J."/>
            <person name="Taina T."/>
            <person name="Yua J.-Y."/>
            <person name="Lia J."/>
            <person name="Xua B."/>
            <person name="Chenc J."/>
            <person name="D'Auriad J.C."/>
            <person name="Huanga J.-P."/>
            <person name="Huanga S.-X."/>
        </authorList>
    </citation>
    <scope>NUCLEOTIDE SEQUENCE [LARGE SCALE GENOMIC DNA]</scope>
    <source>
        <strain evidence="15">cv. KIB-2019</strain>
    </source>
</reference>
<evidence type="ECO:0000256" key="9">
    <source>
        <dbReference type="ARBA" id="ARBA00023136"/>
    </source>
</evidence>
<dbReference type="CDD" id="cd04216">
    <property type="entry name" value="Phytocyanin"/>
    <property type="match status" value="1"/>
</dbReference>
<evidence type="ECO:0000256" key="6">
    <source>
        <dbReference type="ARBA" id="ARBA00022982"/>
    </source>
</evidence>
<feature type="signal peptide" evidence="12">
    <location>
        <begin position="1"/>
        <end position="22"/>
    </location>
</feature>
<gene>
    <name evidence="14" type="ORF">K7X08_013651</name>
</gene>
<evidence type="ECO:0000256" key="12">
    <source>
        <dbReference type="SAM" id="SignalP"/>
    </source>
</evidence>
<evidence type="ECO:0000256" key="7">
    <source>
        <dbReference type="ARBA" id="ARBA00022989"/>
    </source>
</evidence>
<evidence type="ECO:0000256" key="8">
    <source>
        <dbReference type="ARBA" id="ARBA00023008"/>
    </source>
</evidence>
<evidence type="ECO:0000313" key="15">
    <source>
        <dbReference type="Proteomes" id="UP001152561"/>
    </source>
</evidence>
<dbReference type="AlphaFoldDB" id="A0A9Q1LMM0"/>
<dbReference type="GO" id="GO:0046872">
    <property type="term" value="F:metal ion binding"/>
    <property type="evidence" value="ECO:0007669"/>
    <property type="project" value="UniProtKB-KW"/>
</dbReference>
<keyword evidence="8" id="KW-0186">Copper</keyword>
<dbReference type="Gene3D" id="2.60.40.420">
    <property type="entry name" value="Cupredoxins - blue copper proteins"/>
    <property type="match status" value="1"/>
</dbReference>
<protein>
    <recommendedName>
        <fullName evidence="13">Phytocyanin domain-containing protein</fullName>
    </recommendedName>
</protein>
<evidence type="ECO:0000256" key="4">
    <source>
        <dbReference type="ARBA" id="ARBA00022723"/>
    </source>
</evidence>
<feature type="chain" id="PRO_5040407035" description="Phytocyanin domain-containing protein" evidence="12">
    <location>
        <begin position="23"/>
        <end position="164"/>
    </location>
</feature>
<keyword evidence="5 12" id="KW-0732">Signal</keyword>
<comment type="caution">
    <text evidence="14">The sequence shown here is derived from an EMBL/GenBank/DDBJ whole genome shotgun (WGS) entry which is preliminary data.</text>
</comment>
<accession>A0A9Q1LMM0</accession>
<dbReference type="GO" id="GO:0005886">
    <property type="term" value="C:plasma membrane"/>
    <property type="evidence" value="ECO:0007669"/>
    <property type="project" value="TreeGrafter"/>
</dbReference>
<organism evidence="14 15">
    <name type="scientific">Anisodus acutangulus</name>
    <dbReference type="NCBI Taxonomy" id="402998"/>
    <lineage>
        <taxon>Eukaryota</taxon>
        <taxon>Viridiplantae</taxon>
        <taxon>Streptophyta</taxon>
        <taxon>Embryophyta</taxon>
        <taxon>Tracheophyta</taxon>
        <taxon>Spermatophyta</taxon>
        <taxon>Magnoliopsida</taxon>
        <taxon>eudicotyledons</taxon>
        <taxon>Gunneridae</taxon>
        <taxon>Pentapetalae</taxon>
        <taxon>asterids</taxon>
        <taxon>lamiids</taxon>
        <taxon>Solanales</taxon>
        <taxon>Solanaceae</taxon>
        <taxon>Solanoideae</taxon>
        <taxon>Hyoscyameae</taxon>
        <taxon>Anisodus</taxon>
    </lineage>
</organism>
<sequence>MASKTFLIALVVVSMVVAPAMATEHLVGDDEGWKLKFDYNKWAESKEFHVGDKLIFKYKEGVHNVYKADLTAFQNCAPGANVEPLTSGNDVIELKTPGKKWYFCGIKTHCDQGMKVAVNVLPEVGSPSTAPSSPPGSSASSGISPPKFVAVMVAAFAMFLITTA</sequence>
<evidence type="ECO:0000259" key="13">
    <source>
        <dbReference type="PROSITE" id="PS51485"/>
    </source>
</evidence>
<dbReference type="PANTHER" id="PTHR33021:SF408">
    <property type="entry name" value="PHYTOCYANIN DOMAIN-CONTAINING PROTEIN"/>
    <property type="match status" value="1"/>
</dbReference>
<dbReference type="PANTHER" id="PTHR33021">
    <property type="entry name" value="BLUE COPPER PROTEIN"/>
    <property type="match status" value="1"/>
</dbReference>
<proteinExistence type="predicted"/>
<keyword evidence="3" id="KW-0812">Transmembrane</keyword>
<dbReference type="InterPro" id="IPR008972">
    <property type="entry name" value="Cupredoxin"/>
</dbReference>
<keyword evidence="9" id="KW-0472">Membrane</keyword>
<keyword evidence="2" id="KW-0813">Transport</keyword>
<evidence type="ECO:0000256" key="2">
    <source>
        <dbReference type="ARBA" id="ARBA00022448"/>
    </source>
</evidence>
<dbReference type="GO" id="GO:0009610">
    <property type="term" value="P:response to symbiotic fungus"/>
    <property type="evidence" value="ECO:0007669"/>
    <property type="project" value="UniProtKB-ARBA"/>
</dbReference>
<dbReference type="FunFam" id="2.60.40.420:FF:000067">
    <property type="entry name" value="Cupredoxin superfamily protein"/>
    <property type="match status" value="1"/>
</dbReference>
<dbReference type="OrthoDB" id="687943at2759"/>